<keyword evidence="3" id="KW-1185">Reference proteome</keyword>
<evidence type="ECO:0000313" key="3">
    <source>
        <dbReference type="Proteomes" id="UP001500235"/>
    </source>
</evidence>
<evidence type="ECO:0000313" key="2">
    <source>
        <dbReference type="EMBL" id="GAA4013481.1"/>
    </source>
</evidence>
<evidence type="ECO:0000259" key="1">
    <source>
        <dbReference type="Pfam" id="PF09313"/>
    </source>
</evidence>
<dbReference type="Pfam" id="PF09313">
    <property type="entry name" value="TehB-like"/>
    <property type="match status" value="1"/>
</dbReference>
<accession>A0ABP7SM40</accession>
<dbReference type="Gene3D" id="2.60.120.10">
    <property type="entry name" value="Jelly Rolls"/>
    <property type="match status" value="1"/>
</dbReference>
<dbReference type="SUPFAM" id="SSF51197">
    <property type="entry name" value="Clavaminate synthase-like"/>
    <property type="match status" value="1"/>
</dbReference>
<organism evidence="2 3">
    <name type="scientific">Sphingomonas swuensis</name>
    <dbReference type="NCBI Taxonomy" id="977800"/>
    <lineage>
        <taxon>Bacteria</taxon>
        <taxon>Pseudomonadati</taxon>
        <taxon>Pseudomonadota</taxon>
        <taxon>Alphaproteobacteria</taxon>
        <taxon>Sphingomonadales</taxon>
        <taxon>Sphingomonadaceae</taxon>
        <taxon>Sphingomonas</taxon>
    </lineage>
</organism>
<comment type="caution">
    <text evidence="2">The sequence shown here is derived from an EMBL/GenBank/DDBJ whole genome shotgun (WGS) entry which is preliminary data.</text>
</comment>
<proteinExistence type="predicted"/>
<gene>
    <name evidence="2" type="ORF">GCM10022280_09720</name>
</gene>
<feature type="domain" description="TehB/YeaR-like" evidence="1">
    <location>
        <begin position="12"/>
        <end position="89"/>
    </location>
</feature>
<dbReference type="RefSeq" id="WP_344706250.1">
    <property type="nucleotide sequence ID" value="NZ_BAABBQ010000001.1"/>
</dbReference>
<dbReference type="InterPro" id="IPR015392">
    <property type="entry name" value="TehB/YeaR-like_dom"/>
</dbReference>
<protein>
    <recommendedName>
        <fullName evidence="1">TehB/YeaR-like domain-containing protein</fullName>
    </recommendedName>
</protein>
<sequence>MKELPPGLEPYKRTPLFTGATVPAGLLKDHSTKEGTWGLIHVEEGRLRYFVTDARRPASCRDLIAGSAPGVVEPTIVHRVEPTGPVQFWVEFYR</sequence>
<dbReference type="Proteomes" id="UP001500235">
    <property type="component" value="Unassembled WGS sequence"/>
</dbReference>
<dbReference type="InterPro" id="IPR014710">
    <property type="entry name" value="RmlC-like_jellyroll"/>
</dbReference>
<name>A0ABP7SM40_9SPHN</name>
<dbReference type="EMBL" id="BAABBQ010000001">
    <property type="protein sequence ID" value="GAA4013481.1"/>
    <property type="molecule type" value="Genomic_DNA"/>
</dbReference>
<reference evidence="3" key="1">
    <citation type="journal article" date="2019" name="Int. J. Syst. Evol. Microbiol.">
        <title>The Global Catalogue of Microorganisms (GCM) 10K type strain sequencing project: providing services to taxonomists for standard genome sequencing and annotation.</title>
        <authorList>
            <consortium name="The Broad Institute Genomics Platform"/>
            <consortium name="The Broad Institute Genome Sequencing Center for Infectious Disease"/>
            <person name="Wu L."/>
            <person name="Ma J."/>
        </authorList>
    </citation>
    <scope>NUCLEOTIDE SEQUENCE [LARGE SCALE GENOMIC DNA]</scope>
    <source>
        <strain evidence="3">JCM 17563</strain>
    </source>
</reference>